<evidence type="ECO:0000256" key="7">
    <source>
        <dbReference type="RuleBase" id="RU003835"/>
    </source>
</evidence>
<keyword evidence="6" id="KW-0479">Metal-binding</keyword>
<comment type="cofactor">
    <cofactor evidence="6">
        <name>Mg(2+)</name>
        <dbReference type="ChEBI" id="CHEBI:18420"/>
    </cofactor>
    <cofactor evidence="6">
        <name>Mn(2+)</name>
        <dbReference type="ChEBI" id="CHEBI:29035"/>
    </cofactor>
    <text evidence="6">Mg(2+). Can also accept Mn(2+).</text>
</comment>
<feature type="binding site" evidence="6">
    <location>
        <position position="389"/>
    </location>
    <ligand>
        <name>Mg(2+)</name>
        <dbReference type="ChEBI" id="CHEBI:18420"/>
    </ligand>
</feature>
<keyword evidence="6" id="KW-0460">Magnesium</keyword>
<keyword evidence="3 6" id="KW-0547">Nucleotide-binding</keyword>
<dbReference type="PANTHER" id="PTHR21060">
    <property type="entry name" value="ACETATE KINASE"/>
    <property type="match status" value="1"/>
</dbReference>
<comment type="subunit">
    <text evidence="6">Homodimer.</text>
</comment>
<dbReference type="CDD" id="cd24010">
    <property type="entry name" value="ASKHA_NBD_AcK_PK"/>
    <property type="match status" value="1"/>
</dbReference>
<dbReference type="EMBL" id="CP054140">
    <property type="protein sequence ID" value="QQG66906.1"/>
    <property type="molecule type" value="Genomic_DNA"/>
</dbReference>
<dbReference type="KEGG" id="dog:HP555_00790"/>
<dbReference type="GO" id="GO:0005524">
    <property type="term" value="F:ATP binding"/>
    <property type="evidence" value="ECO:0007669"/>
    <property type="project" value="UniProtKB-KW"/>
</dbReference>
<dbReference type="PANTHER" id="PTHR21060:SF15">
    <property type="entry name" value="ACETATE KINASE-RELATED"/>
    <property type="match status" value="1"/>
</dbReference>
<dbReference type="UniPathway" id="UPA00340">
    <property type="reaction ID" value="UER00458"/>
</dbReference>
<feature type="binding site" evidence="6">
    <location>
        <begin position="335"/>
        <end position="339"/>
    </location>
    <ligand>
        <name>ATP</name>
        <dbReference type="ChEBI" id="CHEBI:30616"/>
    </ligand>
</feature>
<dbReference type="Pfam" id="PF00871">
    <property type="entry name" value="Acetate_kinase"/>
    <property type="match status" value="1"/>
</dbReference>
<dbReference type="PRINTS" id="PR00471">
    <property type="entry name" value="ACETATEKNASE"/>
</dbReference>
<dbReference type="GO" id="GO:0000287">
    <property type="term" value="F:magnesium ion binding"/>
    <property type="evidence" value="ECO:0007669"/>
    <property type="project" value="UniProtKB-UniRule"/>
</dbReference>
<dbReference type="EC" id="2.7.2.1" evidence="6"/>
<feature type="binding site" evidence="6">
    <location>
        <position position="96"/>
    </location>
    <ligand>
        <name>substrate</name>
    </ligand>
</feature>
<dbReference type="Proteomes" id="UP000596092">
    <property type="component" value="Chromosome"/>
</dbReference>
<gene>
    <name evidence="6" type="primary">ackA</name>
    <name evidence="8" type="ORF">HP555_00790</name>
</gene>
<evidence type="ECO:0000313" key="8">
    <source>
        <dbReference type="EMBL" id="QQG66906.1"/>
    </source>
</evidence>
<feature type="binding site" evidence="6">
    <location>
        <begin position="213"/>
        <end position="217"/>
    </location>
    <ligand>
        <name>ATP</name>
        <dbReference type="ChEBI" id="CHEBI:30616"/>
    </ligand>
</feature>
<feature type="binding site" evidence="6">
    <location>
        <position position="15"/>
    </location>
    <ligand>
        <name>ATP</name>
        <dbReference type="ChEBI" id="CHEBI:30616"/>
    </ligand>
</feature>
<feature type="site" description="Transition state stabilizer" evidence="6">
    <location>
        <position position="246"/>
    </location>
</feature>
<dbReference type="GO" id="GO:0008776">
    <property type="term" value="F:acetate kinase activity"/>
    <property type="evidence" value="ECO:0007669"/>
    <property type="project" value="UniProtKB-UniRule"/>
</dbReference>
<dbReference type="GO" id="GO:0005737">
    <property type="term" value="C:cytoplasm"/>
    <property type="evidence" value="ECO:0007669"/>
    <property type="project" value="UniProtKB-SubCell"/>
</dbReference>
<evidence type="ECO:0000313" key="9">
    <source>
        <dbReference type="Proteomes" id="UP000596092"/>
    </source>
</evidence>
<dbReference type="PROSITE" id="PS01076">
    <property type="entry name" value="ACETATE_KINASE_2"/>
    <property type="match status" value="1"/>
</dbReference>
<dbReference type="GO" id="GO:0006083">
    <property type="term" value="P:acetate metabolic process"/>
    <property type="evidence" value="ECO:0007669"/>
    <property type="project" value="TreeGrafter"/>
</dbReference>
<keyword evidence="6" id="KW-0963">Cytoplasm</keyword>
<evidence type="ECO:0000256" key="5">
    <source>
        <dbReference type="ARBA" id="ARBA00022840"/>
    </source>
</evidence>
<dbReference type="InterPro" id="IPR023865">
    <property type="entry name" value="Aliphatic_acid_kinase_CS"/>
</dbReference>
<feature type="binding site" evidence="6">
    <location>
        <begin position="287"/>
        <end position="289"/>
    </location>
    <ligand>
        <name>ATP</name>
        <dbReference type="ChEBI" id="CHEBI:30616"/>
    </ligand>
</feature>
<comment type="pathway">
    <text evidence="6">Metabolic intermediate biosynthesis; acetyl-CoA biosynthesis; acetyl-CoA from acetate: step 1/2.</text>
</comment>
<comment type="subcellular location">
    <subcellularLocation>
        <location evidence="6">Cytoplasm</location>
    </subcellularLocation>
</comment>
<evidence type="ECO:0000256" key="4">
    <source>
        <dbReference type="ARBA" id="ARBA00022777"/>
    </source>
</evidence>
<dbReference type="NCBIfam" id="TIGR00016">
    <property type="entry name" value="ackA"/>
    <property type="match status" value="1"/>
</dbReference>
<keyword evidence="9" id="KW-1185">Reference proteome</keyword>
<evidence type="ECO:0000256" key="2">
    <source>
        <dbReference type="ARBA" id="ARBA00022679"/>
    </source>
</evidence>
<evidence type="ECO:0000256" key="3">
    <source>
        <dbReference type="ARBA" id="ARBA00022741"/>
    </source>
</evidence>
<accession>A0A7T6ARK9</accession>
<evidence type="ECO:0000256" key="6">
    <source>
        <dbReference type="HAMAP-Rule" id="MF_00020"/>
    </source>
</evidence>
<dbReference type="InterPro" id="IPR043129">
    <property type="entry name" value="ATPase_NBD"/>
</dbReference>
<comment type="similarity">
    <text evidence="1 6 7">Belongs to the acetokinase family.</text>
</comment>
<comment type="catalytic activity">
    <reaction evidence="6">
        <text>acetate + ATP = acetyl phosphate + ADP</text>
        <dbReference type="Rhea" id="RHEA:11352"/>
        <dbReference type="ChEBI" id="CHEBI:22191"/>
        <dbReference type="ChEBI" id="CHEBI:30089"/>
        <dbReference type="ChEBI" id="CHEBI:30616"/>
        <dbReference type="ChEBI" id="CHEBI:456216"/>
        <dbReference type="EC" id="2.7.2.1"/>
    </reaction>
</comment>
<dbReference type="AlphaFoldDB" id="A0A7T6ARK9"/>
<keyword evidence="5 6" id="KW-0067">ATP-binding</keyword>
<evidence type="ECO:0000256" key="1">
    <source>
        <dbReference type="ARBA" id="ARBA00008748"/>
    </source>
</evidence>
<feature type="site" description="Transition state stabilizer" evidence="6">
    <location>
        <position position="185"/>
    </location>
</feature>
<reference evidence="8 9" key="1">
    <citation type="submission" date="2020-05" db="EMBL/GenBank/DDBJ databases">
        <title>Complete genome of Desulfobulbus oligotrophicus.</title>
        <authorList>
            <person name="Podar M."/>
        </authorList>
    </citation>
    <scope>NUCLEOTIDE SEQUENCE [LARGE SCALE GENOMIC DNA]</scope>
    <source>
        <strain evidence="8 9">Prop6</strain>
    </source>
</reference>
<dbReference type="PIRSF" id="PIRSF000722">
    <property type="entry name" value="Acetate_prop_kin"/>
    <property type="match status" value="1"/>
</dbReference>
<sequence length="403" mass="44066">MMKYLIINSGSSSIKYQVIEIPTETVLATGLVERIGEGSGRLKNIAFPGSDRELTTVIEQPIADHSQGMMLVIAVLTDQEKGVIADTAEISAVGHRVVHGGEDFRRSTLITPEVISVLEQNIPLAPLHNPANLDGIRVAREMFPAVPQVAVFDTAFHQTMPRRAYLYAVPYRLYEQYRVRRYGFHGTSHRFVAGECARLLEKPLDACNLITVHLGNGCSMTAIENGRSIDTSLGMTPLEGLVMGTRSGDVDPALHLFLKQNIGLELEEIDTLLNKESGLKGLCGMNDMRDIHSAAAAGDERAALALEVQTYRNRKYIGAYMAVLGRVDAIVFTAGIGENDPVTRAESLKGLDVFGVRLDPEKNNEHAGQARCISRAESTVRIFVIPTNEELAIAREIADLTSE</sequence>
<proteinExistence type="inferred from homology"/>
<name>A0A7T6ARK9_9BACT</name>
<feature type="active site" description="Proton donor/acceptor" evidence="6">
    <location>
        <position position="153"/>
    </location>
</feature>
<dbReference type="SUPFAM" id="SSF53067">
    <property type="entry name" value="Actin-like ATPase domain"/>
    <property type="match status" value="2"/>
</dbReference>
<dbReference type="HAMAP" id="MF_00020">
    <property type="entry name" value="Acetate_kinase"/>
    <property type="match status" value="1"/>
</dbReference>
<dbReference type="Gene3D" id="3.30.420.40">
    <property type="match status" value="2"/>
</dbReference>
<keyword evidence="2 6" id="KW-0808">Transferase</keyword>
<comment type="function">
    <text evidence="6">Catalyzes the formation of acetyl phosphate from acetate and ATP. Can also catalyze the reverse reaction.</text>
</comment>
<dbReference type="InterPro" id="IPR000890">
    <property type="entry name" value="Aliphatic_acid_kin_short-chain"/>
</dbReference>
<dbReference type="GO" id="GO:0006085">
    <property type="term" value="P:acetyl-CoA biosynthetic process"/>
    <property type="evidence" value="ECO:0007669"/>
    <property type="project" value="UniProtKB-UniRule"/>
</dbReference>
<dbReference type="InterPro" id="IPR004372">
    <property type="entry name" value="Ac/propionate_kinase"/>
</dbReference>
<feature type="binding site" evidence="6">
    <location>
        <position position="8"/>
    </location>
    <ligand>
        <name>Mg(2+)</name>
        <dbReference type="ChEBI" id="CHEBI:18420"/>
    </ligand>
</feature>
<keyword evidence="4 6" id="KW-0418">Kinase</keyword>
<protein>
    <recommendedName>
        <fullName evidence="6">Acetate kinase</fullName>
        <ecNumber evidence="6">2.7.2.1</ecNumber>
    </recommendedName>
    <alternativeName>
        <fullName evidence="6">Acetokinase</fullName>
    </alternativeName>
</protein>
<organism evidence="8 9">
    <name type="scientific">Desulfobulbus oligotrophicus</name>
    <dbReference type="NCBI Taxonomy" id="1909699"/>
    <lineage>
        <taxon>Bacteria</taxon>
        <taxon>Pseudomonadati</taxon>
        <taxon>Thermodesulfobacteriota</taxon>
        <taxon>Desulfobulbia</taxon>
        <taxon>Desulfobulbales</taxon>
        <taxon>Desulfobulbaceae</taxon>
        <taxon>Desulfobulbus</taxon>
    </lineage>
</organism>